<comment type="caution">
    <text evidence="2">The sequence shown here is derived from an EMBL/GenBank/DDBJ whole genome shotgun (WGS) entry which is preliminary data.</text>
</comment>
<name>A0A1F6TDA9_9PROT</name>
<protein>
    <recommendedName>
        <fullName evidence="1">GP-PDE domain-containing protein</fullName>
    </recommendedName>
</protein>
<accession>A0A1F6TDA9</accession>
<dbReference type="GO" id="GO:0008081">
    <property type="term" value="F:phosphoric diester hydrolase activity"/>
    <property type="evidence" value="ECO:0007669"/>
    <property type="project" value="InterPro"/>
</dbReference>
<dbReference type="InterPro" id="IPR017946">
    <property type="entry name" value="PLC-like_Pdiesterase_TIM-brl"/>
</dbReference>
<dbReference type="Pfam" id="PF03009">
    <property type="entry name" value="GDPD"/>
    <property type="match status" value="1"/>
</dbReference>
<dbReference type="InterPro" id="IPR030395">
    <property type="entry name" value="GP_PDE_dom"/>
</dbReference>
<dbReference type="Gene3D" id="3.20.20.190">
    <property type="entry name" value="Phosphatidylinositol (PI) phosphodiesterase"/>
    <property type="match status" value="1"/>
</dbReference>
<dbReference type="AlphaFoldDB" id="A0A1F6TDA9"/>
<dbReference type="SUPFAM" id="SSF51695">
    <property type="entry name" value="PLC-like phosphodiesterases"/>
    <property type="match status" value="1"/>
</dbReference>
<evidence type="ECO:0000313" key="2">
    <source>
        <dbReference type="EMBL" id="OGI43045.1"/>
    </source>
</evidence>
<reference evidence="2 3" key="1">
    <citation type="journal article" date="2016" name="Nat. Commun.">
        <title>Thousands of microbial genomes shed light on interconnected biogeochemical processes in an aquifer system.</title>
        <authorList>
            <person name="Anantharaman K."/>
            <person name="Brown C.T."/>
            <person name="Hug L.A."/>
            <person name="Sharon I."/>
            <person name="Castelle C.J."/>
            <person name="Probst A.J."/>
            <person name="Thomas B.C."/>
            <person name="Singh A."/>
            <person name="Wilkins M.J."/>
            <person name="Karaoz U."/>
            <person name="Brodie E.L."/>
            <person name="Williams K.H."/>
            <person name="Hubbard S.S."/>
            <person name="Banfield J.F."/>
        </authorList>
    </citation>
    <scope>NUCLEOTIDE SEQUENCE [LARGE SCALE GENOMIC DNA]</scope>
</reference>
<evidence type="ECO:0000313" key="3">
    <source>
        <dbReference type="Proteomes" id="UP000179344"/>
    </source>
</evidence>
<gene>
    <name evidence="2" type="ORF">A2V92_01550</name>
</gene>
<dbReference type="PANTHER" id="PTHR46211:SF1">
    <property type="entry name" value="GLYCEROPHOSPHODIESTER PHOSPHODIESTERASE, CYTOPLASMIC"/>
    <property type="match status" value="1"/>
</dbReference>
<dbReference type="PROSITE" id="PS51704">
    <property type="entry name" value="GP_PDE"/>
    <property type="match status" value="1"/>
</dbReference>
<dbReference type="EMBL" id="MFST01000132">
    <property type="protein sequence ID" value="OGI43045.1"/>
    <property type="molecule type" value="Genomic_DNA"/>
</dbReference>
<dbReference type="Proteomes" id="UP000179344">
    <property type="component" value="Unassembled WGS sequence"/>
</dbReference>
<sequence length="247" mass="28090">MALPLLVAHRGYTRHYPENTIVGLEAAIRAGARFVEVDVQLTRDGVPVLFHDRGLGRICGAEGAVHDYDLEDLRRLRASDFGRFGYKFAQVRISALAELRELLQQHPRVTAFIELKRESIERFGENVVLGRVLQELKPVQPQCVLISYALETLVTARAQWPTVGAVIDRWRERRLPIMRTLHPEYLFCDVDGLPRCGKLRFGDAKIVIYEVDDPQQALQLARRGVDFIETFACGEMRDQIELLGPEA</sequence>
<proteinExistence type="predicted"/>
<dbReference type="GO" id="GO:0006629">
    <property type="term" value="P:lipid metabolic process"/>
    <property type="evidence" value="ECO:0007669"/>
    <property type="project" value="InterPro"/>
</dbReference>
<evidence type="ECO:0000259" key="1">
    <source>
        <dbReference type="PROSITE" id="PS51704"/>
    </source>
</evidence>
<dbReference type="CDD" id="cd08581">
    <property type="entry name" value="GDPD_like_1"/>
    <property type="match status" value="1"/>
</dbReference>
<organism evidence="2 3">
    <name type="scientific">Candidatus Muproteobacteria bacterium RBG_16_65_31</name>
    <dbReference type="NCBI Taxonomy" id="1817759"/>
    <lineage>
        <taxon>Bacteria</taxon>
        <taxon>Pseudomonadati</taxon>
        <taxon>Pseudomonadota</taxon>
        <taxon>Candidatus Muproteobacteria</taxon>
    </lineage>
</organism>
<feature type="domain" description="GP-PDE" evidence="1">
    <location>
        <begin position="4"/>
        <end position="247"/>
    </location>
</feature>
<dbReference type="PANTHER" id="PTHR46211">
    <property type="entry name" value="GLYCEROPHOSPHORYL DIESTER PHOSPHODIESTERASE"/>
    <property type="match status" value="1"/>
</dbReference>
<dbReference type="PROSITE" id="PS50007">
    <property type="entry name" value="PIPLC_X_DOMAIN"/>
    <property type="match status" value="1"/>
</dbReference>